<dbReference type="PANTHER" id="PTHR21032">
    <property type="entry name" value="G PATCH DOMAIN-CONTAINING PROTEIN 11"/>
    <property type="match status" value="1"/>
</dbReference>
<dbReference type="Proteomes" id="UP000663760">
    <property type="component" value="Chromosome 6"/>
</dbReference>
<dbReference type="PANTHER" id="PTHR21032:SF0">
    <property type="entry name" value="G PATCH DOMAIN-CONTAINING PROTEIN 11"/>
    <property type="match status" value="1"/>
</dbReference>
<organism evidence="3 4">
    <name type="scientific">Spirodela intermedia</name>
    <name type="common">Intermediate duckweed</name>
    <dbReference type="NCBI Taxonomy" id="51605"/>
    <lineage>
        <taxon>Eukaryota</taxon>
        <taxon>Viridiplantae</taxon>
        <taxon>Streptophyta</taxon>
        <taxon>Embryophyta</taxon>
        <taxon>Tracheophyta</taxon>
        <taxon>Spermatophyta</taxon>
        <taxon>Magnoliopsida</taxon>
        <taxon>Liliopsida</taxon>
        <taxon>Araceae</taxon>
        <taxon>Lemnoideae</taxon>
        <taxon>Spirodela</taxon>
    </lineage>
</organism>
<dbReference type="Pfam" id="PF01585">
    <property type="entry name" value="G-patch"/>
    <property type="match status" value="1"/>
</dbReference>
<name>A0A7I8KKJ4_SPIIN</name>
<dbReference type="OrthoDB" id="786951at2759"/>
<accession>A0A7I8KKJ4</accession>
<dbReference type="InterPro" id="IPR039249">
    <property type="entry name" value="GPATCH11"/>
</dbReference>
<keyword evidence="4" id="KW-1185">Reference proteome</keyword>
<feature type="region of interest" description="Disordered" evidence="1">
    <location>
        <begin position="1"/>
        <end position="78"/>
    </location>
</feature>
<gene>
    <name evidence="3" type="ORF">SI8410_06008637</name>
</gene>
<dbReference type="InterPro" id="IPR025239">
    <property type="entry name" value="DUF4187"/>
</dbReference>
<dbReference type="Pfam" id="PF13821">
    <property type="entry name" value="DUF4187"/>
    <property type="match status" value="1"/>
</dbReference>
<evidence type="ECO:0000256" key="1">
    <source>
        <dbReference type="SAM" id="MobiDB-lite"/>
    </source>
</evidence>
<feature type="compositionally biased region" description="Low complexity" evidence="1">
    <location>
        <begin position="24"/>
        <end position="34"/>
    </location>
</feature>
<dbReference type="InterPro" id="IPR000467">
    <property type="entry name" value="G_patch_dom"/>
</dbReference>
<sequence length="251" mass="28522">MAGKEGGEEDDYMGDLSLFVPQEVSSSSSKKVSVARTVATETSKSSRPKGVSWQEQRKIDRERKQREEDERTLAGLEASIPSTNVGFKMLQQMGYNPGSALGKDGSGRSQPVGMEIRRSRAGIGALSPWEEKARKERDLSEMKRRREEDLLQDFGSRQKTHWRSRRVVWDYQKAEAALAQLGNHEVLEPEATSDDEPKKEEEEEEDITEEDLQNLLMKLRSEHHYCLYCGCKYESAEALETHCPGVNEDDH</sequence>
<reference evidence="3" key="1">
    <citation type="submission" date="2020-02" db="EMBL/GenBank/DDBJ databases">
        <authorList>
            <person name="Scholz U."/>
            <person name="Mascher M."/>
            <person name="Fiebig A."/>
        </authorList>
    </citation>
    <scope>NUCLEOTIDE SEQUENCE</scope>
</reference>
<dbReference type="EMBL" id="LR746269">
    <property type="protein sequence ID" value="CAA7397972.1"/>
    <property type="molecule type" value="Genomic_DNA"/>
</dbReference>
<feature type="compositionally biased region" description="Acidic residues" evidence="1">
    <location>
        <begin position="201"/>
        <end position="210"/>
    </location>
</feature>
<proteinExistence type="predicted"/>
<dbReference type="GO" id="GO:0003676">
    <property type="term" value="F:nucleic acid binding"/>
    <property type="evidence" value="ECO:0007669"/>
    <property type="project" value="InterPro"/>
</dbReference>
<feature type="compositionally biased region" description="Basic and acidic residues" evidence="1">
    <location>
        <begin position="55"/>
        <end position="72"/>
    </location>
</feature>
<feature type="region of interest" description="Disordered" evidence="1">
    <location>
        <begin position="181"/>
        <end position="210"/>
    </location>
</feature>
<evidence type="ECO:0000313" key="4">
    <source>
        <dbReference type="Proteomes" id="UP000663760"/>
    </source>
</evidence>
<dbReference type="GO" id="GO:0000776">
    <property type="term" value="C:kinetochore"/>
    <property type="evidence" value="ECO:0007669"/>
    <property type="project" value="TreeGrafter"/>
</dbReference>
<protein>
    <recommendedName>
        <fullName evidence="2">G-patch domain-containing protein</fullName>
    </recommendedName>
</protein>
<feature type="domain" description="G-patch" evidence="2">
    <location>
        <begin position="82"/>
        <end position="128"/>
    </location>
</feature>
<dbReference type="SMART" id="SM00443">
    <property type="entry name" value="G_patch"/>
    <property type="match status" value="1"/>
</dbReference>
<dbReference type="PROSITE" id="PS50174">
    <property type="entry name" value="G_PATCH"/>
    <property type="match status" value="1"/>
</dbReference>
<evidence type="ECO:0000313" key="3">
    <source>
        <dbReference type="EMBL" id="CAA7397972.1"/>
    </source>
</evidence>
<dbReference type="SMART" id="SM01173">
    <property type="entry name" value="DUF4187"/>
    <property type="match status" value="1"/>
</dbReference>
<dbReference type="AlphaFoldDB" id="A0A7I8KKJ4"/>
<evidence type="ECO:0000259" key="2">
    <source>
        <dbReference type="PROSITE" id="PS50174"/>
    </source>
</evidence>